<keyword evidence="2" id="KW-0472">Membrane</keyword>
<gene>
    <name evidence="3" type="ORF">SD1D_1691</name>
</gene>
<evidence type="ECO:0000256" key="2">
    <source>
        <dbReference type="SAM" id="Phobius"/>
    </source>
</evidence>
<evidence type="ECO:0000256" key="1">
    <source>
        <dbReference type="SAM" id="MobiDB-lite"/>
    </source>
</evidence>
<feature type="region of interest" description="Disordered" evidence="1">
    <location>
        <begin position="109"/>
        <end position="132"/>
    </location>
</feature>
<evidence type="ECO:0000313" key="4">
    <source>
        <dbReference type="Proteomes" id="UP000196053"/>
    </source>
</evidence>
<name>A0A0K8J6L2_9FIRM</name>
<dbReference type="EMBL" id="LN879430">
    <property type="protein sequence ID" value="CUH93236.1"/>
    <property type="molecule type" value="Genomic_DNA"/>
</dbReference>
<protein>
    <submittedName>
        <fullName evidence="3">Uncharacterized protein</fullName>
    </submittedName>
</protein>
<dbReference type="OrthoDB" id="2081843at2"/>
<dbReference type="AlphaFoldDB" id="A0A0K8J6L2"/>
<dbReference type="Proteomes" id="UP000196053">
    <property type="component" value="Chromosome I"/>
</dbReference>
<proteinExistence type="predicted"/>
<sequence length="159" mass="17672">MRTKNSEIAVKIFLLVVSVILVGLIIAWSTGVFKDKRNDLNQGTEKINDVLGTMADFDLLIYDGNIISGERVADLIEEVKEKKIDMAIGVKTIAASEIKFYNYSLVSGSEGDKLGSEQKDTPPTKKTEANYINPKGKFKGEVRKDENDNIIGLVFEQEK</sequence>
<organism evidence="3 4">
    <name type="scientific">Herbinix luporum</name>
    <dbReference type="NCBI Taxonomy" id="1679721"/>
    <lineage>
        <taxon>Bacteria</taxon>
        <taxon>Bacillati</taxon>
        <taxon>Bacillota</taxon>
        <taxon>Clostridia</taxon>
        <taxon>Lachnospirales</taxon>
        <taxon>Lachnospiraceae</taxon>
        <taxon>Herbinix</taxon>
    </lineage>
</organism>
<feature type="transmembrane region" description="Helical" evidence="2">
    <location>
        <begin position="12"/>
        <end position="33"/>
    </location>
</feature>
<feature type="compositionally biased region" description="Basic and acidic residues" evidence="1">
    <location>
        <begin position="110"/>
        <end position="128"/>
    </location>
</feature>
<reference evidence="4" key="1">
    <citation type="submission" date="2015-09" db="EMBL/GenBank/DDBJ databases">
        <authorList>
            <person name="Wibberg D."/>
        </authorList>
    </citation>
    <scope>NUCLEOTIDE SEQUENCE [LARGE SCALE GENOMIC DNA]</scope>
    <source>
        <strain evidence="4">SD1D</strain>
    </source>
</reference>
<keyword evidence="4" id="KW-1185">Reference proteome</keyword>
<dbReference type="RefSeq" id="WP_058258499.1">
    <property type="nucleotide sequence ID" value="NZ_DUPS01000065.1"/>
</dbReference>
<evidence type="ECO:0000313" key="3">
    <source>
        <dbReference type="EMBL" id="CUH93236.1"/>
    </source>
</evidence>
<keyword evidence="2" id="KW-1133">Transmembrane helix</keyword>
<keyword evidence="2" id="KW-0812">Transmembrane</keyword>
<accession>A0A0K8J6L2</accession>
<dbReference type="KEGG" id="hsd:SD1D_1691"/>